<name>A0ABT8B539_9NEIS</name>
<sequence length="246" mass="27566">MTMLARYLLLLLCGLMACAEPVRAYTEDFPPFNTLNEQGQPSGYAVELLGLLMKEAQQEYRLELVPWARALSNARQQPGSLIFTIARTPEREPHFHWIGPIAARSTAMMRLRDGHARASSLQEAKAYKVGVINGDAGMELLLSQGFVRGVNLIPLDKRNDLVRLLQLGSLDFIVASPTLIQYVASRAGIQPDQLEISLTLLRQPEGFYFALNKQSDPALLQRLQAAFERLQAREAVDQLKRKHAIE</sequence>
<dbReference type="PANTHER" id="PTHR38834">
    <property type="entry name" value="PERIPLASMIC SUBSTRATE BINDING PROTEIN FAMILY 3"/>
    <property type="match status" value="1"/>
</dbReference>
<dbReference type="Proteomes" id="UP001180081">
    <property type="component" value="Unassembled WGS sequence"/>
</dbReference>
<keyword evidence="4" id="KW-1185">Reference proteome</keyword>
<dbReference type="PANTHER" id="PTHR38834:SF3">
    <property type="entry name" value="SOLUTE-BINDING PROTEIN FAMILY 3_N-TERMINAL DOMAIN-CONTAINING PROTEIN"/>
    <property type="match status" value="1"/>
</dbReference>
<feature type="chain" id="PRO_5046942099" evidence="1">
    <location>
        <begin position="25"/>
        <end position="246"/>
    </location>
</feature>
<feature type="signal peptide" evidence="1">
    <location>
        <begin position="1"/>
        <end position="24"/>
    </location>
</feature>
<dbReference type="PROSITE" id="PS51257">
    <property type="entry name" value="PROKAR_LIPOPROTEIN"/>
    <property type="match status" value="1"/>
</dbReference>
<protein>
    <submittedName>
        <fullName evidence="3">Transporter substrate-binding domain-containing protein</fullName>
    </submittedName>
</protein>
<dbReference type="InterPro" id="IPR001638">
    <property type="entry name" value="Solute-binding_3/MltF_N"/>
</dbReference>
<reference evidence="3" key="2">
    <citation type="submission" date="2023-06" db="EMBL/GenBank/DDBJ databases">
        <authorList>
            <person name="Lucena T."/>
            <person name="Sun Q."/>
        </authorList>
    </citation>
    <scope>NUCLEOTIDE SEQUENCE</scope>
    <source>
        <strain evidence="3">CECT 7703</strain>
    </source>
</reference>
<feature type="domain" description="Solute-binding protein family 3/N-terminal" evidence="2">
    <location>
        <begin position="21"/>
        <end position="246"/>
    </location>
</feature>
<keyword evidence="1" id="KW-0732">Signal</keyword>
<reference evidence="3" key="1">
    <citation type="journal article" date="2014" name="Int. J. Syst. Evol. Microbiol.">
        <title>Complete genome of a new Firmicutes species belonging to the dominant human colonic microbiota ('Ruminococcus bicirculans') reveals two chromosomes and a selective capacity to utilize plant glucans.</title>
        <authorList>
            <consortium name="NISC Comparative Sequencing Program"/>
            <person name="Wegmann U."/>
            <person name="Louis P."/>
            <person name="Goesmann A."/>
            <person name="Henrissat B."/>
            <person name="Duncan S.H."/>
            <person name="Flint H.J."/>
        </authorList>
    </citation>
    <scope>NUCLEOTIDE SEQUENCE</scope>
    <source>
        <strain evidence="3">CECT 7703</strain>
    </source>
</reference>
<evidence type="ECO:0000259" key="2">
    <source>
        <dbReference type="SMART" id="SM00062"/>
    </source>
</evidence>
<organism evidence="3 4">
    <name type="scientific">Chitinimonas viridis</name>
    <dbReference type="NCBI Taxonomy" id="664880"/>
    <lineage>
        <taxon>Bacteria</taxon>
        <taxon>Pseudomonadati</taxon>
        <taxon>Pseudomonadota</taxon>
        <taxon>Betaproteobacteria</taxon>
        <taxon>Neisseriales</taxon>
        <taxon>Chitinibacteraceae</taxon>
        <taxon>Chitinimonas</taxon>
    </lineage>
</organism>
<dbReference type="SUPFAM" id="SSF53850">
    <property type="entry name" value="Periplasmic binding protein-like II"/>
    <property type="match status" value="1"/>
</dbReference>
<dbReference type="EMBL" id="JAUFPU010000007">
    <property type="protein sequence ID" value="MDN3576751.1"/>
    <property type="molecule type" value="Genomic_DNA"/>
</dbReference>
<dbReference type="SMART" id="SM00062">
    <property type="entry name" value="PBPb"/>
    <property type="match status" value="1"/>
</dbReference>
<dbReference type="Gene3D" id="3.40.190.10">
    <property type="entry name" value="Periplasmic binding protein-like II"/>
    <property type="match status" value="2"/>
</dbReference>
<gene>
    <name evidence="3" type="ORF">QWZ03_08245</name>
</gene>
<evidence type="ECO:0000313" key="4">
    <source>
        <dbReference type="Proteomes" id="UP001180081"/>
    </source>
</evidence>
<evidence type="ECO:0000313" key="3">
    <source>
        <dbReference type="EMBL" id="MDN3576751.1"/>
    </source>
</evidence>
<evidence type="ECO:0000256" key="1">
    <source>
        <dbReference type="SAM" id="SignalP"/>
    </source>
</evidence>
<proteinExistence type="predicted"/>
<dbReference type="RefSeq" id="WP_290332272.1">
    <property type="nucleotide sequence ID" value="NZ_JAUFPU010000007.1"/>
</dbReference>
<dbReference type="Pfam" id="PF00497">
    <property type="entry name" value="SBP_bac_3"/>
    <property type="match status" value="1"/>
</dbReference>
<comment type="caution">
    <text evidence="3">The sequence shown here is derived from an EMBL/GenBank/DDBJ whole genome shotgun (WGS) entry which is preliminary data.</text>
</comment>
<accession>A0ABT8B539</accession>